<organism evidence="3 4">
    <name type="scientific">Mya arenaria</name>
    <name type="common">Soft-shell clam</name>
    <dbReference type="NCBI Taxonomy" id="6604"/>
    <lineage>
        <taxon>Eukaryota</taxon>
        <taxon>Metazoa</taxon>
        <taxon>Spiralia</taxon>
        <taxon>Lophotrochozoa</taxon>
        <taxon>Mollusca</taxon>
        <taxon>Bivalvia</taxon>
        <taxon>Autobranchia</taxon>
        <taxon>Heteroconchia</taxon>
        <taxon>Euheterodonta</taxon>
        <taxon>Imparidentia</taxon>
        <taxon>Neoheterodontei</taxon>
        <taxon>Myida</taxon>
        <taxon>Myoidea</taxon>
        <taxon>Myidae</taxon>
        <taxon>Mya</taxon>
    </lineage>
</organism>
<dbReference type="Pfam" id="PF13519">
    <property type="entry name" value="VWA_2"/>
    <property type="match status" value="1"/>
</dbReference>
<keyword evidence="4" id="KW-1185">Reference proteome</keyword>
<dbReference type="PANTHER" id="PTHR10579:SF43">
    <property type="entry name" value="ZINC FINGER (C3HC4-TYPE RING FINGER) FAMILY PROTEIN"/>
    <property type="match status" value="1"/>
</dbReference>
<sequence length="665" mass="73865">MTEPHVLQLSPEQVVELRKFIDDRKWHVPVDTLDAYKRKTEVAETYIKALTRPTTATLNGRHSPEAVRTLGPVAMRPKPQRIRSESDLPTSGQHQRVRSEPGPPTSGLGQGPLSPFNCGATPETVHPQGEWRKSGVGMLGELSDTSDIAFQHFLVADTSTVKVITRLSTDHVASVSRVPVRIVLLVDRSGSMLQKIGRDTRHTKITKVKHFALQLISSLDEGDQVAIVTFGDDGDIFFPLTKLDAKTRPLLSEKARRLDQGTMSLVTNLSAGIRTALRVFFQSFKDKNSILIFSDGEINAGTTEAMQLVHETRQSIRQMVPSLDDSQNQWVTISVVTTGSGISEAAYMLSKTCSSEAYYYINKDTEDTATALFLPVLLRKTAVAWNISYVIQARNGIEFVDDKCSRDNRIRLRRSISGHGDSREKAFFMYDFPAGHARQLGVCVRWNGEESLNSFDDDEAMLKLRVEFTNIKGERFWQEQIITKEDIIDSLRETNKNDDATAAVCKHEMQMVSADVLHAAAEHVKAGDNRKSRAVMLDGQKSLQAVMDEYGAKSHTSESAVATGAVLKSYAKSVVENLGALIDTVEQTSKGEAWNKMKAVSTAISRESPNIENTVVNEDVLCPLPVIGHFETDAMKDPLKRLMGHKRNNRMSLGLEKLLEETLTL</sequence>
<dbReference type="EMBL" id="CP111016">
    <property type="protein sequence ID" value="WAR04359.1"/>
    <property type="molecule type" value="Genomic_DNA"/>
</dbReference>
<feature type="region of interest" description="Disordered" evidence="1">
    <location>
        <begin position="55"/>
        <end position="131"/>
    </location>
</feature>
<reference evidence="3" key="1">
    <citation type="submission" date="2022-11" db="EMBL/GenBank/DDBJ databases">
        <title>Centuries of genome instability and evolution in soft-shell clam transmissible cancer (bioRxiv).</title>
        <authorList>
            <person name="Hart S.F.M."/>
            <person name="Yonemitsu M.A."/>
            <person name="Giersch R.M."/>
            <person name="Beal B.F."/>
            <person name="Arriagada G."/>
            <person name="Davis B.W."/>
            <person name="Ostrander E.A."/>
            <person name="Goff S.P."/>
            <person name="Metzger M.J."/>
        </authorList>
    </citation>
    <scope>NUCLEOTIDE SEQUENCE</scope>
    <source>
        <strain evidence="3">MELC-2E11</strain>
        <tissue evidence="3">Siphon/mantle</tissue>
    </source>
</reference>
<dbReference type="InterPro" id="IPR051266">
    <property type="entry name" value="CLCR"/>
</dbReference>
<dbReference type="InterPro" id="IPR002035">
    <property type="entry name" value="VWF_A"/>
</dbReference>
<evidence type="ECO:0000256" key="1">
    <source>
        <dbReference type="SAM" id="MobiDB-lite"/>
    </source>
</evidence>
<dbReference type="Gene3D" id="3.40.50.410">
    <property type="entry name" value="von Willebrand factor, type A domain"/>
    <property type="match status" value="1"/>
</dbReference>
<feature type="domain" description="VWFA" evidence="2">
    <location>
        <begin position="181"/>
        <end position="381"/>
    </location>
</feature>
<dbReference type="SMART" id="SM00327">
    <property type="entry name" value="VWA"/>
    <property type="match status" value="1"/>
</dbReference>
<gene>
    <name evidence="3" type="ORF">MAR_019728</name>
</gene>
<dbReference type="InterPro" id="IPR036465">
    <property type="entry name" value="vWFA_dom_sf"/>
</dbReference>
<proteinExistence type="predicted"/>
<dbReference type="SUPFAM" id="SSF53300">
    <property type="entry name" value="vWA-like"/>
    <property type="match status" value="1"/>
</dbReference>
<dbReference type="Proteomes" id="UP001164746">
    <property type="component" value="Chromosome 5"/>
</dbReference>
<dbReference type="CDD" id="cd00198">
    <property type="entry name" value="vWFA"/>
    <property type="match status" value="1"/>
</dbReference>
<evidence type="ECO:0000313" key="3">
    <source>
        <dbReference type="EMBL" id="WAR04359.1"/>
    </source>
</evidence>
<evidence type="ECO:0000259" key="2">
    <source>
        <dbReference type="PROSITE" id="PS50234"/>
    </source>
</evidence>
<dbReference type="PROSITE" id="PS50234">
    <property type="entry name" value="VWFA"/>
    <property type="match status" value="1"/>
</dbReference>
<dbReference type="PANTHER" id="PTHR10579">
    <property type="entry name" value="CALCIUM-ACTIVATED CHLORIDE CHANNEL REGULATOR"/>
    <property type="match status" value="1"/>
</dbReference>
<protein>
    <recommendedName>
        <fullName evidence="2">VWFA domain-containing protein</fullName>
    </recommendedName>
</protein>
<name>A0ABY7E5A2_MYAAR</name>
<accession>A0ABY7E5A2</accession>
<evidence type="ECO:0000313" key="4">
    <source>
        <dbReference type="Proteomes" id="UP001164746"/>
    </source>
</evidence>